<comment type="caution">
    <text evidence="2">The sequence shown here is derived from an EMBL/GenBank/DDBJ whole genome shotgun (WGS) entry which is preliminary data.</text>
</comment>
<dbReference type="Gene3D" id="3.40.390.10">
    <property type="entry name" value="Collagenase (Catalytic Domain)"/>
    <property type="match status" value="1"/>
</dbReference>
<gene>
    <name evidence="2" type="ORF">ACFPA8_02595</name>
</gene>
<feature type="signal peptide" evidence="1">
    <location>
        <begin position="1"/>
        <end position="19"/>
    </location>
</feature>
<evidence type="ECO:0000313" key="2">
    <source>
        <dbReference type="EMBL" id="MFC4493023.1"/>
    </source>
</evidence>
<dbReference type="Proteomes" id="UP001595997">
    <property type="component" value="Unassembled WGS sequence"/>
</dbReference>
<keyword evidence="1" id="KW-0732">Signal</keyword>
<dbReference type="SUPFAM" id="SSF55486">
    <property type="entry name" value="Metalloproteases ('zincins'), catalytic domain"/>
    <property type="match status" value="1"/>
</dbReference>
<feature type="chain" id="PRO_5046359746" evidence="1">
    <location>
        <begin position="20"/>
        <end position="232"/>
    </location>
</feature>
<sequence length="232" mass="24495">MLRSSLIFGTAMTVTCALAVTPVRADALITQGHGFKLTTQFGVSALSTSRPYTVTFASAELKKRYTPYLTGAVAQLRAVGLNMAVGGVESVVHAGCPPTGHIQYTEEHRPMGKGGYSRGAPCPHPADGVAAGGVVSMDSEYFDGSWYISPYKLRNTFVHELLHVLGLDHPNLDLNRNGVVETYECVTTPSGVRPVMCSPNGGRTTSDAGTLSTHDLDGVEALIANGRTLGVD</sequence>
<protein>
    <submittedName>
        <fullName evidence="2">Uncharacterized protein</fullName>
    </submittedName>
</protein>
<name>A0ABV9A3B5_9ACTN</name>
<accession>A0ABV9A3B5</accession>
<dbReference type="InterPro" id="IPR024079">
    <property type="entry name" value="MetalloPept_cat_dom_sf"/>
</dbReference>
<evidence type="ECO:0000256" key="1">
    <source>
        <dbReference type="SAM" id="SignalP"/>
    </source>
</evidence>
<dbReference type="EMBL" id="JBHSFH010000003">
    <property type="protein sequence ID" value="MFC4493023.1"/>
    <property type="molecule type" value="Genomic_DNA"/>
</dbReference>
<organism evidence="2 3">
    <name type="scientific">Streptomyces ovatisporus</name>
    <dbReference type="NCBI Taxonomy" id="1128682"/>
    <lineage>
        <taxon>Bacteria</taxon>
        <taxon>Bacillati</taxon>
        <taxon>Actinomycetota</taxon>
        <taxon>Actinomycetes</taxon>
        <taxon>Kitasatosporales</taxon>
        <taxon>Streptomycetaceae</taxon>
        <taxon>Streptomyces</taxon>
    </lineage>
</organism>
<keyword evidence="3" id="KW-1185">Reference proteome</keyword>
<evidence type="ECO:0000313" key="3">
    <source>
        <dbReference type="Proteomes" id="UP001595997"/>
    </source>
</evidence>
<proteinExistence type="predicted"/>
<dbReference type="RefSeq" id="WP_386441587.1">
    <property type="nucleotide sequence ID" value="NZ_JBHSFH010000003.1"/>
</dbReference>
<reference evidence="3" key="1">
    <citation type="journal article" date="2019" name="Int. J. Syst. Evol. Microbiol.">
        <title>The Global Catalogue of Microorganisms (GCM) 10K type strain sequencing project: providing services to taxonomists for standard genome sequencing and annotation.</title>
        <authorList>
            <consortium name="The Broad Institute Genomics Platform"/>
            <consortium name="The Broad Institute Genome Sequencing Center for Infectious Disease"/>
            <person name="Wu L."/>
            <person name="Ma J."/>
        </authorList>
    </citation>
    <scope>NUCLEOTIDE SEQUENCE [LARGE SCALE GENOMIC DNA]</scope>
    <source>
        <strain evidence="3">CGMCC 4.7357</strain>
    </source>
</reference>